<protein>
    <submittedName>
        <fullName evidence="1">Uncharacterized protein</fullName>
    </submittedName>
</protein>
<dbReference type="EMBL" id="FCOL02000015">
    <property type="protein sequence ID" value="SAL61145.1"/>
    <property type="molecule type" value="Genomic_DNA"/>
</dbReference>
<comment type="caution">
    <text evidence="1">The sequence shown here is derived from an EMBL/GenBank/DDBJ whole genome shotgun (WGS) entry which is preliminary data.</text>
</comment>
<dbReference type="AlphaFoldDB" id="A0A158IXD5"/>
<dbReference type="Proteomes" id="UP000054925">
    <property type="component" value="Unassembled WGS sequence"/>
</dbReference>
<keyword evidence="2" id="KW-1185">Reference proteome</keyword>
<sequence>MTRIEKVLYTGKTHTTGVAKAHRAVPTAVST</sequence>
<proteinExistence type="predicted"/>
<gene>
    <name evidence="1" type="ORF">AWB67_03024</name>
</gene>
<evidence type="ECO:0000313" key="2">
    <source>
        <dbReference type="Proteomes" id="UP000054925"/>
    </source>
</evidence>
<accession>A0A158IXD5</accession>
<evidence type="ECO:0000313" key="1">
    <source>
        <dbReference type="EMBL" id="SAL61145.1"/>
    </source>
</evidence>
<name>A0A158IXD5_9BURK</name>
<reference evidence="1" key="1">
    <citation type="submission" date="2016-01" db="EMBL/GenBank/DDBJ databases">
        <authorList>
            <person name="Peeters C."/>
        </authorList>
    </citation>
    <scope>NUCLEOTIDE SEQUENCE [LARGE SCALE GENOMIC DNA]</scope>
    <source>
        <strain evidence="1">LMG 22937</strain>
    </source>
</reference>
<organism evidence="1 2">
    <name type="scientific">Caballeronia terrestris</name>
    <dbReference type="NCBI Taxonomy" id="1226301"/>
    <lineage>
        <taxon>Bacteria</taxon>
        <taxon>Pseudomonadati</taxon>
        <taxon>Pseudomonadota</taxon>
        <taxon>Betaproteobacteria</taxon>
        <taxon>Burkholderiales</taxon>
        <taxon>Burkholderiaceae</taxon>
        <taxon>Caballeronia</taxon>
    </lineage>
</organism>